<organism evidence="2 3">
    <name type="scientific">Kwoniella dendrophila CBS 6074</name>
    <dbReference type="NCBI Taxonomy" id="1295534"/>
    <lineage>
        <taxon>Eukaryota</taxon>
        <taxon>Fungi</taxon>
        <taxon>Dikarya</taxon>
        <taxon>Basidiomycota</taxon>
        <taxon>Agaricomycotina</taxon>
        <taxon>Tremellomycetes</taxon>
        <taxon>Tremellales</taxon>
        <taxon>Cryptococcaceae</taxon>
        <taxon>Kwoniella</taxon>
    </lineage>
</organism>
<keyword evidence="1" id="KW-0732">Signal</keyword>
<dbReference type="EMBL" id="CP144098">
    <property type="protein sequence ID" value="WWC86442.1"/>
    <property type="molecule type" value="Genomic_DNA"/>
</dbReference>
<protein>
    <recommendedName>
        <fullName evidence="4">Fibronectin type-III domain-containing protein</fullName>
    </recommendedName>
</protein>
<reference evidence="2 3" key="1">
    <citation type="submission" date="2024-01" db="EMBL/GenBank/DDBJ databases">
        <title>Comparative genomics of Cryptococcus and Kwoniella reveals pathogenesis evolution and contrasting modes of karyotype evolution via chromosome fusion or intercentromeric recombination.</title>
        <authorList>
            <person name="Coelho M.A."/>
            <person name="David-Palma M."/>
            <person name="Shea T."/>
            <person name="Bowers K."/>
            <person name="McGinley-Smith S."/>
            <person name="Mohammad A.W."/>
            <person name="Gnirke A."/>
            <person name="Yurkov A.M."/>
            <person name="Nowrousian M."/>
            <person name="Sun S."/>
            <person name="Cuomo C.A."/>
            <person name="Heitman J."/>
        </authorList>
    </citation>
    <scope>NUCLEOTIDE SEQUENCE [LARGE SCALE GENOMIC DNA]</scope>
    <source>
        <strain evidence="2 3">CBS 6074</strain>
    </source>
</reference>
<evidence type="ECO:0000313" key="2">
    <source>
        <dbReference type="EMBL" id="WWC86442.1"/>
    </source>
</evidence>
<dbReference type="Proteomes" id="UP001355207">
    <property type="component" value="Chromosome 1"/>
</dbReference>
<dbReference type="RefSeq" id="XP_066073205.1">
    <property type="nucleotide sequence ID" value="XM_066217108.1"/>
</dbReference>
<feature type="chain" id="PRO_5043511744" description="Fibronectin type-III domain-containing protein" evidence="1">
    <location>
        <begin position="22"/>
        <end position="133"/>
    </location>
</feature>
<feature type="signal peptide" evidence="1">
    <location>
        <begin position="1"/>
        <end position="21"/>
    </location>
</feature>
<sequence>MLFCKSLFAILAIVPASFTFASPLTVRQGTPASSGKGEIVKFTNEFPSTWQPGQTVNLSWQGGSGDYALYEIYYAPNQGSSRPGYLLTNTTETSTTVALYSTVSPGETLTFGVAEAGNSGIYDLSDTIPFCEC</sequence>
<proteinExistence type="predicted"/>
<evidence type="ECO:0000313" key="3">
    <source>
        <dbReference type="Proteomes" id="UP001355207"/>
    </source>
</evidence>
<accession>A0AAX4JNP1</accession>
<gene>
    <name evidence="2" type="ORF">L201_001319</name>
</gene>
<dbReference type="AlphaFoldDB" id="A0AAX4JNP1"/>
<evidence type="ECO:0008006" key="4">
    <source>
        <dbReference type="Google" id="ProtNLM"/>
    </source>
</evidence>
<evidence type="ECO:0000256" key="1">
    <source>
        <dbReference type="SAM" id="SignalP"/>
    </source>
</evidence>
<name>A0AAX4JNP1_9TREE</name>
<dbReference type="GeneID" id="91091991"/>
<keyword evidence="3" id="KW-1185">Reference proteome</keyword>